<feature type="transmembrane region" description="Helical" evidence="1">
    <location>
        <begin position="80"/>
        <end position="103"/>
    </location>
</feature>
<dbReference type="Proteomes" id="UP001610861">
    <property type="component" value="Unassembled WGS sequence"/>
</dbReference>
<reference evidence="2 3" key="1">
    <citation type="submission" date="2024-09" db="EMBL/GenBank/DDBJ databases">
        <authorList>
            <person name="Pan X."/>
        </authorList>
    </citation>
    <scope>NUCLEOTIDE SEQUENCE [LARGE SCALE GENOMIC DNA]</scope>
    <source>
        <strain evidence="2 3">B2969</strain>
    </source>
</reference>
<accession>A0ABW7Q252</accession>
<evidence type="ECO:0000313" key="2">
    <source>
        <dbReference type="EMBL" id="MFH8248906.1"/>
    </source>
</evidence>
<feature type="transmembrane region" description="Helical" evidence="1">
    <location>
        <begin position="110"/>
        <end position="134"/>
    </location>
</feature>
<evidence type="ECO:0000313" key="3">
    <source>
        <dbReference type="Proteomes" id="UP001610861"/>
    </source>
</evidence>
<protein>
    <submittedName>
        <fullName evidence="2">DUF6264 family protein</fullName>
    </submittedName>
</protein>
<dbReference type="Pfam" id="PF19779">
    <property type="entry name" value="DUF6264"/>
    <property type="match status" value="1"/>
</dbReference>
<keyword evidence="1" id="KW-0472">Membrane</keyword>
<dbReference type="InterPro" id="IPR046231">
    <property type="entry name" value="DUF6264"/>
</dbReference>
<dbReference type="EMBL" id="JBIQWL010000001">
    <property type="protein sequence ID" value="MFH8248906.1"/>
    <property type="molecule type" value="Genomic_DNA"/>
</dbReference>
<keyword evidence="3" id="KW-1185">Reference proteome</keyword>
<feature type="transmembrane region" description="Helical" evidence="1">
    <location>
        <begin position="32"/>
        <end position="60"/>
    </location>
</feature>
<keyword evidence="1" id="KW-0812">Transmembrane</keyword>
<comment type="caution">
    <text evidence="2">The sequence shown here is derived from an EMBL/GenBank/DDBJ whole genome shotgun (WGS) entry which is preliminary data.</text>
</comment>
<gene>
    <name evidence="2" type="ORF">ACH3VR_00880</name>
</gene>
<keyword evidence="1" id="KW-1133">Transmembrane helix</keyword>
<evidence type="ECO:0000256" key="1">
    <source>
        <dbReference type="SAM" id="Phobius"/>
    </source>
</evidence>
<sequence>MTTPPPYPGYAAQPPAYGAVPPSKPPRQPVQVWDVVLTIVFLVGLVVYTAIASFAGLFLIMASDPCGVRDCSTELITAGWLIGTLVPWAVLVAAAIVSIVFMVKRKIAFYIPLLGAVGVTLVLVIAFFVTSAGVPSA</sequence>
<proteinExistence type="predicted"/>
<dbReference type="RefSeq" id="WP_396638862.1">
    <property type="nucleotide sequence ID" value="NZ_JBIQWL010000001.1"/>
</dbReference>
<name>A0ABW7Q252_9MICO</name>
<organism evidence="2 3">
    <name type="scientific">Microbacterium alkaliflavum</name>
    <dbReference type="NCBI Taxonomy" id="3248839"/>
    <lineage>
        <taxon>Bacteria</taxon>
        <taxon>Bacillati</taxon>
        <taxon>Actinomycetota</taxon>
        <taxon>Actinomycetes</taxon>
        <taxon>Micrococcales</taxon>
        <taxon>Microbacteriaceae</taxon>
        <taxon>Microbacterium</taxon>
    </lineage>
</organism>